<accession>A0ACB7X1E8</accession>
<reference evidence="1 2" key="1">
    <citation type="journal article" date="2021" name="Hortic Res">
        <title>High-quality reference genome and annotation aids understanding of berry development for evergreen blueberry (Vaccinium darrowii).</title>
        <authorList>
            <person name="Yu J."/>
            <person name="Hulse-Kemp A.M."/>
            <person name="Babiker E."/>
            <person name="Staton M."/>
        </authorList>
    </citation>
    <scope>NUCLEOTIDE SEQUENCE [LARGE SCALE GENOMIC DNA]</scope>
    <source>
        <strain evidence="2">cv. NJ 8807/NJ 8810</strain>
        <tissue evidence="1">Young leaf</tissue>
    </source>
</reference>
<proteinExistence type="predicted"/>
<evidence type="ECO:0000313" key="1">
    <source>
        <dbReference type="EMBL" id="KAH7834330.1"/>
    </source>
</evidence>
<comment type="caution">
    <text evidence="1">The sequence shown here is derived from an EMBL/GenBank/DDBJ whole genome shotgun (WGS) entry which is preliminary data.</text>
</comment>
<keyword evidence="2" id="KW-1185">Reference proteome</keyword>
<protein>
    <submittedName>
        <fullName evidence="1">Uncharacterized protein</fullName>
    </submittedName>
</protein>
<dbReference type="Proteomes" id="UP000828048">
    <property type="component" value="Chromosome 2"/>
</dbReference>
<sequence>MTRQFTRPSLDGEMELDLDAFLASQSTSDSDDDDDGRLRSIPHRTVDEILNDSSSSSSSPPSSLNESSVLYRPRFSSDQEEVTSVSSPKTLPDSRYLDDNSVESKSKFSWSNRMGSAEFPANSLSLGRGDALRPLPPLFGSGVRSTVKPGAALAAAVAASRSIPTPHAAALKSRRASSCSSATLLNAVGNQELDSKAEVVLEAGVSSDGLDSLPSEICQPDGKLVQEEDVQWDSYQSAAAEADTKVDVTPEISREGDTTSEVGRVFSLEASVVNDSQEVSPGSHIDPHIISRVNPEELLNLEDNTKMSVSNEFKDDQVPSSSLDENKGAISEFGEGTEITDNGIASNPGSSKGSNIGEELPIVMVETSEIDKVKHLSRDGVSLTGGDESSSRNDFMDLDEDIISQWESKRGNKRTEKKSRATLKPLELAEHNEKKHAFSGLDMENDIAAQPMRLEGVRRGSTALGYFDVHANNTITRTVSSQVFRRDQGSPQVVAVHLNYIAVGMSKGVIIVVPSKYSPHCADNMDAKMLMLGLQGDNSHSAVTSLCFNQLGDMLFAGYGDGRITVWDVQKGSVLKVVTVHDAPVVHILHLGQDSQVTRQFRLVSGDSKGLVWLISFSVVPWLNRFSFNTTCLFDGRTTGKVLCASPLLSDECCGGALMSSQANTSNTTGSSSTIGSMMGGVLGADSSRKLVNEKSSSVEEGVVVFATYQSALVARVSPSVVVYAQLPKPDGVREGSMPYTAWKCMGQQHGSSIENIPVEASEKVSLLAIAWDRKVQVAKLVKSELKIYGKWTLESSAIGVAWLDDQMLVVLTSNGQLFLFAKDGTVIHQTSFAVDGSGGDDLVAYHTQFTNLFGNPEKSYHKCIAVRGASIYILGPMHLIVCRLLPWKERIQVLRKAGDWMGALNMAMTLYDGQAHGVIDLPRTLDAVQEAIMPYLVELLLSYVDEVFSYISVAFCNQIGKLEQLDDPESRASSVHSEINEQFTRVGGVAVEFCVHINRTDVLFDEILSKFATVQQRDTFLELLEPYILKDMLGSLPPEIMQALVEHYSTKGWLQRVEQCVLHMDISSLDFNQVVRLCREHRLYGALVYLFNRGLDDFRAPLEELLTVFQNSQRETAAALGYRMLVYLKYCFSGLAFPPGHGTLPSLRLPSLRTELVQFLLDASNAPNSCVDTSFLSTTAYPYLYHFLELDTEATLEVLRCAFVEYDIPKSDYPLYDSANGSVEAEKEKDSMVLGSNVMVQKTVDALIHVLGKSTYPADKSVSSGDGDLAEVWPSNKDIGHIFEFIAYYVSAEKAAVSKNILSQILEYYTSDINLPTSVPKHASDTFRKREKQMLALLEVVPDTDWDASYVLHLCERSQFYQVCGLIHAIRNQYVAALDSYLKDVDEPVHAFSYINDTLEQLSDTEADSFRSAVIFRIPDLITLSREAAFFLVMHRFSRECQHILSELHSHPKSLFLYLKTVFEVHLTGTLNFSCLRKDETMGFPVGRKVRDRSVEAYLERISDFPKFLRSNPVVVTDEMIELYLELLCQYERNSVLKFLETFESYRVEHCLRLCQEYGIIDAAAFLLERVGDVGSALLLTLSGLDEKFIALDTAVESLLHDAGMVHFSTVSKKEVNDIREILNACIGLCQRNTPRLDPEESESLWFQLLDSFCEPLLESLKEDKKELDSLGGQEDEETCIVKWKISKFHKGAHILRKLLSQFIKEIVEGMIGYIRVPVIMSKLLSDNGSQEFGNFKVTILGMLGTYGFERRILDTAKSLIEDDTFYTMSLLKKGASHGYSPRSLLCCLCNCLLTKNSSSSSIRIFSCGHATHLQCELQENEISHGGSAGCPVCMPKKKGQKSRNKTLLIDNGLVSKSRSRPQQSHGTFSLYPHESDSFENPYGCQQISRFDILTNLQNDQRSIQIENMPHLRLAPPAVYHEKVKKGVDLFTGTSSSALARVEKPSTSRQLREVKVKGSSIRLPLKSNIFGNKEKNKL</sequence>
<name>A0ACB7X1E8_9ERIC</name>
<evidence type="ECO:0000313" key="2">
    <source>
        <dbReference type="Proteomes" id="UP000828048"/>
    </source>
</evidence>
<organism evidence="1 2">
    <name type="scientific">Vaccinium darrowii</name>
    <dbReference type="NCBI Taxonomy" id="229202"/>
    <lineage>
        <taxon>Eukaryota</taxon>
        <taxon>Viridiplantae</taxon>
        <taxon>Streptophyta</taxon>
        <taxon>Embryophyta</taxon>
        <taxon>Tracheophyta</taxon>
        <taxon>Spermatophyta</taxon>
        <taxon>Magnoliopsida</taxon>
        <taxon>eudicotyledons</taxon>
        <taxon>Gunneridae</taxon>
        <taxon>Pentapetalae</taxon>
        <taxon>asterids</taxon>
        <taxon>Ericales</taxon>
        <taxon>Ericaceae</taxon>
        <taxon>Vaccinioideae</taxon>
        <taxon>Vaccinieae</taxon>
        <taxon>Vaccinium</taxon>
    </lineage>
</organism>
<dbReference type="EMBL" id="CM037152">
    <property type="protein sequence ID" value="KAH7834330.1"/>
    <property type="molecule type" value="Genomic_DNA"/>
</dbReference>
<gene>
    <name evidence="1" type="ORF">Vadar_014963</name>
</gene>